<dbReference type="PROSITE" id="PS50211">
    <property type="entry name" value="DENN"/>
    <property type="match status" value="1"/>
</dbReference>
<evidence type="ECO:0000256" key="2">
    <source>
        <dbReference type="ARBA" id="ARBA00008641"/>
    </source>
</evidence>
<dbReference type="GO" id="GO:0031267">
    <property type="term" value="F:small GTPase binding"/>
    <property type="evidence" value="ECO:0007669"/>
    <property type="project" value="TreeGrafter"/>
</dbReference>
<dbReference type="EMBL" id="BGPR01003464">
    <property type="protein sequence ID" value="GBM88471.1"/>
    <property type="molecule type" value="Genomic_DNA"/>
</dbReference>
<feature type="domain" description="UDENN" evidence="5">
    <location>
        <begin position="1"/>
        <end position="235"/>
    </location>
</feature>
<name>A0A4Y2JDU5_ARAVE</name>
<dbReference type="PANTHER" id="PTHR28544">
    <property type="entry name" value="PROTEIN FAM45A-RELATED"/>
    <property type="match status" value="1"/>
</dbReference>
<proteinExistence type="inferred from homology"/>
<keyword evidence="7" id="KW-1185">Reference proteome</keyword>
<dbReference type="AlphaFoldDB" id="A0A4Y2JDU5"/>
<comment type="caution">
    <text evidence="6">The sequence shown here is derived from an EMBL/GenBank/DDBJ whole genome shotgun (WGS) entry which is preliminary data.</text>
</comment>
<dbReference type="Proteomes" id="UP000499080">
    <property type="component" value="Unassembled WGS sequence"/>
</dbReference>
<keyword evidence="4" id="KW-0967">Endosome</keyword>
<organism evidence="6 7">
    <name type="scientific">Araneus ventricosus</name>
    <name type="common">Orbweaver spider</name>
    <name type="synonym">Epeira ventricosa</name>
    <dbReference type="NCBI Taxonomy" id="182803"/>
    <lineage>
        <taxon>Eukaryota</taxon>
        <taxon>Metazoa</taxon>
        <taxon>Ecdysozoa</taxon>
        <taxon>Arthropoda</taxon>
        <taxon>Chelicerata</taxon>
        <taxon>Arachnida</taxon>
        <taxon>Araneae</taxon>
        <taxon>Araneomorphae</taxon>
        <taxon>Entelegynae</taxon>
        <taxon>Araneoidea</taxon>
        <taxon>Araneidae</taxon>
        <taxon>Araneus</taxon>
    </lineage>
</organism>
<comment type="similarity">
    <text evidence="2">Belongs to the DENND10 family.</text>
</comment>
<evidence type="ECO:0000256" key="3">
    <source>
        <dbReference type="ARBA" id="ARBA00022658"/>
    </source>
</evidence>
<evidence type="ECO:0000259" key="5">
    <source>
        <dbReference type="PROSITE" id="PS50211"/>
    </source>
</evidence>
<dbReference type="GO" id="GO:0015031">
    <property type="term" value="P:protein transport"/>
    <property type="evidence" value="ECO:0007669"/>
    <property type="project" value="TreeGrafter"/>
</dbReference>
<evidence type="ECO:0000313" key="7">
    <source>
        <dbReference type="Proteomes" id="UP000499080"/>
    </source>
</evidence>
<gene>
    <name evidence="6" type="primary">fam45a</name>
    <name evidence="6" type="ORF">AVEN_126664_1</name>
</gene>
<dbReference type="PANTHER" id="PTHR28544:SF1">
    <property type="entry name" value="DENN DOMAIN-CONTAINING PROTEIN 10-RELATED"/>
    <property type="match status" value="1"/>
</dbReference>
<keyword evidence="3" id="KW-0344">Guanine-nucleotide releasing factor</keyword>
<comment type="subcellular location">
    <subcellularLocation>
        <location evidence="1">Late endosome</location>
    </subcellularLocation>
</comment>
<sequence>MLQLYLSVLVKGTCSTEDNGTFMVKQFDKVTIFSCVPAKDVVKLFGLETILIYTALLLKKRIVVYHHNLDNLLWFVRALPAFMWHRQDWNIIYPYMQLTNTEISELLSLPTYAAGFRDAAVEGRTELYDVFVNLPAIEITVAAHAKEMFAMTKTHKEIAVFMTRQAENADLNEKSFIKEIANKTNELLRSLRNLAVKNEFGQDVIKLSDLKKNKFAPALENFLWNLAAAEGYTHI</sequence>
<dbReference type="GO" id="GO:0005770">
    <property type="term" value="C:late endosome"/>
    <property type="evidence" value="ECO:0007669"/>
    <property type="project" value="UniProtKB-SubCell"/>
</dbReference>
<dbReference type="InterPro" id="IPR037516">
    <property type="entry name" value="Tripartite_DENN"/>
</dbReference>
<protein>
    <submittedName>
        <fullName evidence="6">Protein FAM45A</fullName>
    </submittedName>
</protein>
<dbReference type="GO" id="GO:0005085">
    <property type="term" value="F:guanyl-nucleotide exchange factor activity"/>
    <property type="evidence" value="ECO:0007669"/>
    <property type="project" value="UniProtKB-KW"/>
</dbReference>
<evidence type="ECO:0000256" key="1">
    <source>
        <dbReference type="ARBA" id="ARBA00004603"/>
    </source>
</evidence>
<evidence type="ECO:0000256" key="4">
    <source>
        <dbReference type="ARBA" id="ARBA00022753"/>
    </source>
</evidence>
<dbReference type="GO" id="GO:2000641">
    <property type="term" value="P:regulation of early endosome to late endosome transport"/>
    <property type="evidence" value="ECO:0007669"/>
    <property type="project" value="TreeGrafter"/>
</dbReference>
<reference evidence="6 7" key="1">
    <citation type="journal article" date="2019" name="Sci. Rep.">
        <title>Orb-weaving spider Araneus ventricosus genome elucidates the spidroin gene catalogue.</title>
        <authorList>
            <person name="Kono N."/>
            <person name="Nakamura H."/>
            <person name="Ohtoshi R."/>
            <person name="Moran D.A.P."/>
            <person name="Shinohara A."/>
            <person name="Yoshida Y."/>
            <person name="Fujiwara M."/>
            <person name="Mori M."/>
            <person name="Tomita M."/>
            <person name="Arakawa K."/>
        </authorList>
    </citation>
    <scope>NUCLEOTIDE SEQUENCE [LARGE SCALE GENOMIC DNA]</scope>
</reference>
<dbReference type="InterPro" id="IPR042431">
    <property type="entry name" value="FAM45"/>
</dbReference>
<evidence type="ECO:0000313" key="6">
    <source>
        <dbReference type="EMBL" id="GBM88471.1"/>
    </source>
</evidence>
<accession>A0A4Y2JDU5</accession>
<dbReference type="Pfam" id="PF08616">
    <property type="entry name" value="SPA"/>
    <property type="match status" value="1"/>
</dbReference>
<dbReference type="OrthoDB" id="66409at2759"/>